<dbReference type="AlphaFoldDB" id="A0A024LT46"/>
<protein>
    <submittedName>
        <fullName evidence="1">Uncharacterized protein</fullName>
    </submittedName>
</protein>
<reference evidence="1" key="2">
    <citation type="submission" date="2014-05" db="EMBL/GenBank/DDBJ databases">
        <title>Genome sequencing of Bartonella spp. isolated from human blood.</title>
        <authorList>
            <person name="Raoult D."/>
        </authorList>
    </citation>
    <scope>NUCLEOTIDE SEQUENCE</scope>
    <source>
        <strain evidence="1">MVT06</strain>
    </source>
</reference>
<dbReference type="EMBL" id="HG977196">
    <property type="protein sequence ID" value="CDP80388.1"/>
    <property type="molecule type" value="Genomic_DNA"/>
</dbReference>
<organism evidence="1">
    <name type="scientific">Bartonella schoenbuchensis</name>
    <dbReference type="NCBI Taxonomy" id="165694"/>
    <lineage>
        <taxon>Bacteria</taxon>
        <taxon>Pseudomonadati</taxon>
        <taxon>Pseudomonadota</taxon>
        <taxon>Alphaproteobacteria</taxon>
        <taxon>Hyphomicrobiales</taxon>
        <taxon>Bartonellaceae</taxon>
        <taxon>Bartonella</taxon>
    </lineage>
</organism>
<dbReference type="RefSeq" id="WP_078689431.1">
    <property type="nucleotide sequence ID" value="NZ_JBCAUL010000002.1"/>
</dbReference>
<proteinExistence type="predicted"/>
<gene>
    <name evidence="1" type="ORF">BN1046_01320</name>
</gene>
<name>A0A024LT46_9HYPH</name>
<evidence type="ECO:0000313" key="1">
    <source>
        <dbReference type="EMBL" id="CDP80388.1"/>
    </source>
</evidence>
<sequence>MIWWGKKYLLMVAAAFAAFFVTLAKIFRFGKKVEQRKRTEKTLKIAITRFEVEDEVNKKSDVDIRSDLSEWVRKK</sequence>
<reference evidence="1" key="1">
    <citation type="submission" date="2013-11" db="EMBL/GenBank/DDBJ databases">
        <authorList>
            <person name="GENOMES U."/>
        </authorList>
    </citation>
    <scope>NUCLEOTIDE SEQUENCE</scope>
    <source>
        <strain evidence="1">MVT06</strain>
    </source>
</reference>
<accession>A0A024LT46</accession>